<reference evidence="4" key="1">
    <citation type="journal article" date="2018" name="Genome Biol.">
        <title>SKESA: strategic k-mer extension for scrupulous assemblies.</title>
        <authorList>
            <person name="Souvorov A."/>
            <person name="Agarwala R."/>
            <person name="Lipman D.J."/>
        </authorList>
    </citation>
    <scope>NUCLEOTIDE SEQUENCE</scope>
    <source>
        <strain evidence="4">EC00671</strain>
    </source>
</reference>
<dbReference type="PANTHER" id="PTHR35191:SF1">
    <property type="entry name" value="PROPHAGE SIDE TAIL FIBER PROTEIN HOMOLOG STFQ-RELATED"/>
    <property type="match status" value="1"/>
</dbReference>
<evidence type="ECO:0000256" key="2">
    <source>
        <dbReference type="ARBA" id="ARBA00022581"/>
    </source>
</evidence>
<dbReference type="InterPro" id="IPR037053">
    <property type="entry name" value="Phage_tail_collar_dom_sf"/>
</dbReference>
<dbReference type="Pfam" id="PF07484">
    <property type="entry name" value="Collar"/>
    <property type="match status" value="1"/>
</dbReference>
<keyword evidence="2" id="KW-0945">Host-virus interaction</keyword>
<name>A0A7A6ZLJ3_ECOLX</name>
<organism evidence="4">
    <name type="scientific">Escherichia coli</name>
    <dbReference type="NCBI Taxonomy" id="562"/>
    <lineage>
        <taxon>Bacteria</taxon>
        <taxon>Pseudomonadati</taxon>
        <taxon>Pseudomonadota</taxon>
        <taxon>Gammaproteobacteria</taxon>
        <taxon>Enterobacterales</taxon>
        <taxon>Enterobacteriaceae</taxon>
        <taxon>Escherichia</taxon>
    </lineage>
</organism>
<dbReference type="InterPro" id="IPR005068">
    <property type="entry name" value="Phage_lambda_Stf-r2"/>
</dbReference>
<dbReference type="Gene3D" id="3.90.1340.10">
    <property type="entry name" value="Phage tail collar domain"/>
    <property type="match status" value="1"/>
</dbReference>
<accession>A0A7A6ZLJ3</accession>
<evidence type="ECO:0000313" key="4">
    <source>
        <dbReference type="EMBL" id="HAJ1157937.1"/>
    </source>
</evidence>
<reference evidence="4" key="2">
    <citation type="submission" date="2019-09" db="EMBL/GenBank/DDBJ databases">
        <authorList>
            <consortium name="NCBI Pathogen Detection Project"/>
        </authorList>
    </citation>
    <scope>NUCLEOTIDE SEQUENCE</scope>
    <source>
        <strain evidence="4">EC00671</strain>
    </source>
</reference>
<feature type="domain" description="Phage tail collar" evidence="3">
    <location>
        <begin position="101"/>
        <end position="148"/>
    </location>
</feature>
<dbReference type="InterPro" id="IPR011083">
    <property type="entry name" value="Phage_tail_collar_dom"/>
</dbReference>
<evidence type="ECO:0000259" key="3">
    <source>
        <dbReference type="Pfam" id="PF07484"/>
    </source>
</evidence>
<dbReference type="SUPFAM" id="SSF88874">
    <property type="entry name" value="Receptor-binding domain of short tail fibre protein gp12"/>
    <property type="match status" value="1"/>
</dbReference>
<dbReference type="EMBL" id="DABHBC010000099">
    <property type="protein sequence ID" value="HAJ1157937.1"/>
    <property type="molecule type" value="Genomic_DNA"/>
</dbReference>
<proteinExistence type="predicted"/>
<gene>
    <name evidence="4" type="ORF">HL628_26805</name>
</gene>
<sequence length="248" mass="26442">TAKGTVQLSSAINSTSEILAATPKAVKAAYDLANGKQPADATLTALAGLATAADRLPYFTGADRAALATLTAIGRAIIAKGSIKDVLNYLGLGEGSALPVGVPVPWPTATPPAGWLQCNGATFTKEQYPVLARVYPTLRLPDLRGEFIRGWDDGRKIDEGRKLLSWQKGTLVGGHDDNDSSLDISYMSNGNNIDYGGDKVFAGNYRSDYLWYVILGGTNSRAKAELNGAFFNITRPRNIAFNYIVRAA</sequence>
<dbReference type="GO" id="GO:0046718">
    <property type="term" value="P:symbiont entry into host cell"/>
    <property type="evidence" value="ECO:0007669"/>
    <property type="project" value="InterPro"/>
</dbReference>
<dbReference type="AlphaFoldDB" id="A0A7A6ZLJ3"/>
<dbReference type="GO" id="GO:0019062">
    <property type="term" value="P:virion attachment to host cell"/>
    <property type="evidence" value="ECO:0007669"/>
    <property type="project" value="InterPro"/>
</dbReference>
<evidence type="ECO:0000256" key="1">
    <source>
        <dbReference type="ARBA" id="ARBA00004328"/>
    </source>
</evidence>
<dbReference type="PANTHER" id="PTHR35191">
    <property type="entry name" value="PROPHAGE SIDE TAIL FIBER PROTEIN HOMOLOG STFQ-RELATED"/>
    <property type="match status" value="1"/>
</dbReference>
<comment type="subcellular location">
    <subcellularLocation>
        <location evidence="1">Virion</location>
    </subcellularLocation>
</comment>
<feature type="non-terminal residue" evidence="4">
    <location>
        <position position="1"/>
    </location>
</feature>
<dbReference type="Pfam" id="PF03406">
    <property type="entry name" value="Phage_fiber_2"/>
    <property type="match status" value="1"/>
</dbReference>
<comment type="caution">
    <text evidence="4">The sequence shown here is derived from an EMBL/GenBank/DDBJ whole genome shotgun (WGS) entry which is preliminary data.</text>
</comment>
<dbReference type="InterPro" id="IPR051934">
    <property type="entry name" value="Phage_Tail_Fiber_Structural"/>
</dbReference>
<protein>
    <submittedName>
        <fullName evidence="4">Tail fiber protein</fullName>
    </submittedName>
</protein>